<dbReference type="GO" id="GO:0008033">
    <property type="term" value="P:tRNA processing"/>
    <property type="evidence" value="ECO:0007669"/>
    <property type="project" value="UniProtKB-KW"/>
</dbReference>
<dbReference type="PANTHER" id="PTHR11207">
    <property type="entry name" value="RIBONUCLEASE III"/>
    <property type="match status" value="1"/>
</dbReference>
<dbReference type="SMART" id="SM00535">
    <property type="entry name" value="RIBOc"/>
    <property type="match status" value="1"/>
</dbReference>
<dbReference type="EMBL" id="JANDBC010000003">
    <property type="protein sequence ID" value="MCP9292880.1"/>
    <property type="molecule type" value="Genomic_DNA"/>
</dbReference>
<name>A0A9X2L600_9BACT</name>
<dbReference type="GO" id="GO:0005737">
    <property type="term" value="C:cytoplasm"/>
    <property type="evidence" value="ECO:0007669"/>
    <property type="project" value="UniProtKB-SubCell"/>
</dbReference>
<dbReference type="FunFam" id="3.30.160.20:FF:000003">
    <property type="entry name" value="Ribonuclease 3"/>
    <property type="match status" value="1"/>
</dbReference>
<dbReference type="EC" id="3.1.26.3" evidence="15"/>
<evidence type="ECO:0000256" key="8">
    <source>
        <dbReference type="ARBA" id="ARBA00022694"/>
    </source>
</evidence>
<dbReference type="GO" id="GO:0006397">
    <property type="term" value="P:mRNA processing"/>
    <property type="evidence" value="ECO:0007669"/>
    <property type="project" value="UniProtKB-UniRule"/>
</dbReference>
<evidence type="ECO:0000256" key="5">
    <source>
        <dbReference type="ARBA" id="ARBA00022490"/>
    </source>
</evidence>
<dbReference type="InterPro" id="IPR011907">
    <property type="entry name" value="RNase_III"/>
</dbReference>
<feature type="binding site" evidence="15">
    <location>
        <position position="138"/>
    </location>
    <ligand>
        <name>Mg(2+)</name>
        <dbReference type="ChEBI" id="CHEBI:18420"/>
    </ligand>
</feature>
<dbReference type="AlphaFoldDB" id="A0A9X2L600"/>
<evidence type="ECO:0000256" key="2">
    <source>
        <dbReference type="ARBA" id="ARBA00004496"/>
    </source>
</evidence>
<feature type="binding site" evidence="15">
    <location>
        <position position="141"/>
    </location>
    <ligand>
        <name>Mg(2+)</name>
        <dbReference type="ChEBI" id="CHEBI:18420"/>
    </ligand>
</feature>
<comment type="function">
    <text evidence="15">Digests double-stranded RNA. Involved in the processing of primary rRNA transcript to yield the immediate precursors to the large and small rRNAs (23S and 16S). Processes some mRNAs, and tRNAs when they are encoded in the rRNA operon. Processes pre-crRNA and tracrRNA of type II CRISPR loci if present in the organism.</text>
</comment>
<dbReference type="InterPro" id="IPR000999">
    <property type="entry name" value="RNase_III_dom"/>
</dbReference>
<evidence type="ECO:0000256" key="7">
    <source>
        <dbReference type="ARBA" id="ARBA00022664"/>
    </source>
</evidence>
<comment type="catalytic activity">
    <reaction evidence="1 15">
        <text>Endonucleolytic cleavage to 5'-phosphomonoester.</text>
        <dbReference type="EC" id="3.1.26.3"/>
    </reaction>
</comment>
<dbReference type="PROSITE" id="PS50137">
    <property type="entry name" value="DS_RBD"/>
    <property type="match status" value="1"/>
</dbReference>
<evidence type="ECO:0000256" key="3">
    <source>
        <dbReference type="ARBA" id="ARBA00010183"/>
    </source>
</evidence>
<evidence type="ECO:0000256" key="14">
    <source>
        <dbReference type="ARBA" id="ARBA00022884"/>
    </source>
</evidence>
<evidence type="ECO:0000256" key="9">
    <source>
        <dbReference type="ARBA" id="ARBA00022722"/>
    </source>
</evidence>
<keyword evidence="7 15" id="KW-0507">mRNA processing</keyword>
<feature type="domain" description="DRBM" evidence="16">
    <location>
        <begin position="179"/>
        <end position="248"/>
    </location>
</feature>
<comment type="similarity">
    <text evidence="3">Belongs to the ribonuclease III family.</text>
</comment>
<dbReference type="HAMAP" id="MF_00104">
    <property type="entry name" value="RNase_III"/>
    <property type="match status" value="1"/>
</dbReference>
<evidence type="ECO:0000256" key="4">
    <source>
        <dbReference type="ARBA" id="ARBA00011738"/>
    </source>
</evidence>
<dbReference type="GO" id="GO:0004525">
    <property type="term" value="F:ribonuclease III activity"/>
    <property type="evidence" value="ECO:0007669"/>
    <property type="project" value="UniProtKB-UniRule"/>
</dbReference>
<dbReference type="NCBIfam" id="TIGR02191">
    <property type="entry name" value="RNaseIII"/>
    <property type="match status" value="1"/>
</dbReference>
<dbReference type="Pfam" id="PF14622">
    <property type="entry name" value="Ribonucleas_3_3"/>
    <property type="match status" value="1"/>
</dbReference>
<evidence type="ECO:0000313" key="19">
    <source>
        <dbReference type="Proteomes" id="UP001139125"/>
    </source>
</evidence>
<dbReference type="InterPro" id="IPR014720">
    <property type="entry name" value="dsRBD_dom"/>
</dbReference>
<evidence type="ECO:0000256" key="12">
    <source>
        <dbReference type="ARBA" id="ARBA00022801"/>
    </source>
</evidence>
<evidence type="ECO:0000256" key="13">
    <source>
        <dbReference type="ARBA" id="ARBA00022842"/>
    </source>
</evidence>
<keyword evidence="10 15" id="KW-0479">Metal-binding</keyword>
<dbReference type="Gene3D" id="3.30.160.20">
    <property type="match status" value="1"/>
</dbReference>
<comment type="cofactor">
    <cofactor evidence="15">
        <name>Mg(2+)</name>
        <dbReference type="ChEBI" id="CHEBI:18420"/>
    </cofactor>
</comment>
<keyword evidence="5 15" id="KW-0963">Cytoplasm</keyword>
<dbReference type="Pfam" id="PF00035">
    <property type="entry name" value="dsrm"/>
    <property type="match status" value="1"/>
</dbReference>
<dbReference type="RefSeq" id="WP_255135778.1">
    <property type="nucleotide sequence ID" value="NZ_JANDBC010000003.1"/>
</dbReference>
<comment type="subcellular location">
    <subcellularLocation>
        <location evidence="2 15">Cytoplasm</location>
    </subcellularLocation>
</comment>
<keyword evidence="8 15" id="KW-0819">tRNA processing</keyword>
<reference evidence="18" key="1">
    <citation type="submission" date="2022-06" db="EMBL/GenBank/DDBJ databases">
        <title>Gracilimonas sp. CAU 1638 isolated from sea sediment.</title>
        <authorList>
            <person name="Kim W."/>
        </authorList>
    </citation>
    <scope>NUCLEOTIDE SEQUENCE</scope>
    <source>
        <strain evidence="18">CAU 1638</strain>
    </source>
</reference>
<evidence type="ECO:0000256" key="15">
    <source>
        <dbReference type="HAMAP-Rule" id="MF_00104"/>
    </source>
</evidence>
<evidence type="ECO:0000256" key="10">
    <source>
        <dbReference type="ARBA" id="ARBA00022723"/>
    </source>
</evidence>
<keyword evidence="12 15" id="KW-0378">Hydrolase</keyword>
<feature type="binding site" evidence="15">
    <location>
        <position position="67"/>
    </location>
    <ligand>
        <name>Mg(2+)</name>
        <dbReference type="ChEBI" id="CHEBI:18420"/>
    </ligand>
</feature>
<dbReference type="Gene3D" id="1.10.1520.10">
    <property type="entry name" value="Ribonuclease III domain"/>
    <property type="match status" value="1"/>
</dbReference>
<keyword evidence="13 15" id="KW-0460">Magnesium</keyword>
<dbReference type="CDD" id="cd10845">
    <property type="entry name" value="DSRM_RNAse_III_family"/>
    <property type="match status" value="1"/>
</dbReference>
<evidence type="ECO:0000259" key="17">
    <source>
        <dbReference type="PROSITE" id="PS50142"/>
    </source>
</evidence>
<dbReference type="PROSITE" id="PS50142">
    <property type="entry name" value="RNASE_3_2"/>
    <property type="match status" value="1"/>
</dbReference>
<dbReference type="PROSITE" id="PS00517">
    <property type="entry name" value="RNASE_3_1"/>
    <property type="match status" value="1"/>
</dbReference>
<evidence type="ECO:0000256" key="1">
    <source>
        <dbReference type="ARBA" id="ARBA00000109"/>
    </source>
</evidence>
<dbReference type="SUPFAM" id="SSF54768">
    <property type="entry name" value="dsRNA-binding domain-like"/>
    <property type="match status" value="1"/>
</dbReference>
<feature type="active site" evidence="15">
    <location>
        <position position="71"/>
    </location>
</feature>
<dbReference type="SMART" id="SM00358">
    <property type="entry name" value="DSRM"/>
    <property type="match status" value="1"/>
</dbReference>
<dbReference type="GO" id="GO:0006364">
    <property type="term" value="P:rRNA processing"/>
    <property type="evidence" value="ECO:0007669"/>
    <property type="project" value="UniProtKB-UniRule"/>
</dbReference>
<dbReference type="SUPFAM" id="SSF69065">
    <property type="entry name" value="RNase III domain-like"/>
    <property type="match status" value="1"/>
</dbReference>
<feature type="domain" description="RNase III" evidence="17">
    <location>
        <begin position="25"/>
        <end position="152"/>
    </location>
</feature>
<keyword evidence="15" id="KW-0699">rRNA-binding</keyword>
<keyword evidence="9 15" id="KW-0540">Nuclease</keyword>
<keyword evidence="19" id="KW-1185">Reference proteome</keyword>
<comment type="caution">
    <text evidence="18">The sequence shown here is derived from an EMBL/GenBank/DDBJ whole genome shotgun (WGS) entry which is preliminary data.</text>
</comment>
<dbReference type="GO" id="GO:0019843">
    <property type="term" value="F:rRNA binding"/>
    <property type="evidence" value="ECO:0007669"/>
    <property type="project" value="UniProtKB-KW"/>
</dbReference>
<dbReference type="GO" id="GO:0003725">
    <property type="term" value="F:double-stranded RNA binding"/>
    <property type="evidence" value="ECO:0007669"/>
    <property type="project" value="TreeGrafter"/>
</dbReference>
<dbReference type="GO" id="GO:0010468">
    <property type="term" value="P:regulation of gene expression"/>
    <property type="evidence" value="ECO:0007669"/>
    <property type="project" value="TreeGrafter"/>
</dbReference>
<protein>
    <recommendedName>
        <fullName evidence="15">Ribonuclease 3</fullName>
        <ecNumber evidence="15">3.1.26.3</ecNumber>
    </recommendedName>
    <alternativeName>
        <fullName evidence="15">Ribonuclease III</fullName>
        <shortName evidence="15">RNase III</shortName>
    </alternativeName>
</protein>
<keyword evidence="6 15" id="KW-0698">rRNA processing</keyword>
<evidence type="ECO:0000256" key="6">
    <source>
        <dbReference type="ARBA" id="ARBA00022552"/>
    </source>
</evidence>
<comment type="subunit">
    <text evidence="4 15">Homodimer.</text>
</comment>
<dbReference type="FunFam" id="1.10.1520.10:FF:000001">
    <property type="entry name" value="Ribonuclease 3"/>
    <property type="match status" value="1"/>
</dbReference>
<evidence type="ECO:0000256" key="11">
    <source>
        <dbReference type="ARBA" id="ARBA00022759"/>
    </source>
</evidence>
<keyword evidence="11 15" id="KW-0255">Endonuclease</keyword>
<sequence length="248" mass="28290">MPDWFRSLFTKKKKSDLSPELKSRIEKLERIVGFQIDDPSLFLKALRHRSTLSQEQYETYDSYERLEFLGDAVLDLIAAEILFNQYPEKDEGFLTKVRAKLVRGETLSDFSKKLGIEDLMELGERNGSTKVAKSILADAFESIIAAIYITKGYQHAYDFVDKVIEENLIIKELINTLDNYKSALLEYAQAEKMPIPRYELVNESGPGHNRTFEVKVLIGEEELGTGVGKSKKKAEQKAAREALKSIKD</sequence>
<dbReference type="InterPro" id="IPR036389">
    <property type="entry name" value="RNase_III_sf"/>
</dbReference>
<proteinExistence type="inferred from homology"/>
<accession>A0A9X2L600</accession>
<evidence type="ECO:0000313" key="18">
    <source>
        <dbReference type="EMBL" id="MCP9292880.1"/>
    </source>
</evidence>
<dbReference type="Proteomes" id="UP001139125">
    <property type="component" value="Unassembled WGS sequence"/>
</dbReference>
<dbReference type="CDD" id="cd00593">
    <property type="entry name" value="RIBOc"/>
    <property type="match status" value="1"/>
</dbReference>
<organism evidence="18 19">
    <name type="scientific">Gracilimonas sediminicola</name>
    <dbReference type="NCBI Taxonomy" id="2952158"/>
    <lineage>
        <taxon>Bacteria</taxon>
        <taxon>Pseudomonadati</taxon>
        <taxon>Balneolota</taxon>
        <taxon>Balneolia</taxon>
        <taxon>Balneolales</taxon>
        <taxon>Balneolaceae</taxon>
        <taxon>Gracilimonas</taxon>
    </lineage>
</organism>
<evidence type="ECO:0000259" key="16">
    <source>
        <dbReference type="PROSITE" id="PS50137"/>
    </source>
</evidence>
<dbReference type="PANTHER" id="PTHR11207:SF0">
    <property type="entry name" value="RIBONUCLEASE 3"/>
    <property type="match status" value="1"/>
</dbReference>
<dbReference type="GO" id="GO:0046872">
    <property type="term" value="F:metal ion binding"/>
    <property type="evidence" value="ECO:0007669"/>
    <property type="project" value="UniProtKB-KW"/>
</dbReference>
<gene>
    <name evidence="15 18" type="primary">rnc</name>
    <name evidence="18" type="ORF">NM125_14920</name>
</gene>
<feature type="active site" evidence="15">
    <location>
        <position position="141"/>
    </location>
</feature>
<keyword evidence="14 15" id="KW-0694">RNA-binding</keyword>
<dbReference type="GO" id="GO:0042802">
    <property type="term" value="F:identical protein binding"/>
    <property type="evidence" value="ECO:0007669"/>
    <property type="project" value="UniProtKB-ARBA"/>
</dbReference>